<evidence type="ECO:0000313" key="10">
    <source>
        <dbReference type="EMBL" id="ADB17345.1"/>
    </source>
</evidence>
<dbReference type="CDD" id="cd02540">
    <property type="entry name" value="GT2_GlmU_N_bac"/>
    <property type="match status" value="1"/>
</dbReference>
<dbReference type="HOGENOM" id="CLU_029499_15_0_0"/>
<evidence type="ECO:0000256" key="3">
    <source>
        <dbReference type="ARBA" id="ARBA00022679"/>
    </source>
</evidence>
<dbReference type="InterPro" id="IPR050065">
    <property type="entry name" value="GlmU-like"/>
</dbReference>
<evidence type="ECO:0000256" key="4">
    <source>
        <dbReference type="ARBA" id="ARBA00022695"/>
    </source>
</evidence>
<organism evidence="10 11">
    <name type="scientific">Pirellula staleyi (strain ATCC 27377 / DSM 6068 / ICPB 4128)</name>
    <name type="common">Pirella staleyi</name>
    <dbReference type="NCBI Taxonomy" id="530564"/>
    <lineage>
        <taxon>Bacteria</taxon>
        <taxon>Pseudomonadati</taxon>
        <taxon>Planctomycetota</taxon>
        <taxon>Planctomycetia</taxon>
        <taxon>Pirellulales</taxon>
        <taxon>Pirellulaceae</taxon>
        <taxon>Pirellula</taxon>
    </lineage>
</organism>
<dbReference type="InterPro" id="IPR025877">
    <property type="entry name" value="MobA-like_NTP_Trfase"/>
</dbReference>
<dbReference type="eggNOG" id="COG1207">
    <property type="taxonomic scope" value="Bacteria"/>
</dbReference>
<keyword evidence="5" id="KW-0012">Acyltransferase</keyword>
<dbReference type="KEGG" id="psl:Psta_2676"/>
<protein>
    <submittedName>
        <fullName evidence="10">Nucleotidyl transferase</fullName>
    </submittedName>
</protein>
<sequence>MSSFTEVIAVVLAAGMGTRMKTDLPKVLCPVLGRPMIHFVIDALEQAGVTRVIAVVGYKADDVKAALSSRPMVDFVLQTERLGTGHAVKMARELLEGHVGPVVVVAGDSPLLQASSVKQLLEAYRREQPACILGTLTKENPTGLGRIVRDSAGEFLGIVEEKDATPEQREICEVNMSTYVFDGPQLLHALDKLQNNNKQKEYYLTDCPAILKREDKAVKALPILKPCEALSINTPDELSAAEVAMRELGYPC</sequence>
<keyword evidence="4" id="KW-0548">Nucleotidyltransferase</keyword>
<dbReference type="GO" id="GO:0003977">
    <property type="term" value="F:UDP-N-acetylglucosamine diphosphorylase activity"/>
    <property type="evidence" value="ECO:0007669"/>
    <property type="project" value="UniProtKB-EC"/>
</dbReference>
<comment type="similarity">
    <text evidence="1">In the C-terminal section; belongs to the transferase hexapeptide repeat family.</text>
</comment>
<evidence type="ECO:0000256" key="1">
    <source>
        <dbReference type="ARBA" id="ARBA00007707"/>
    </source>
</evidence>
<dbReference type="InterPro" id="IPR029044">
    <property type="entry name" value="Nucleotide-diphossugar_trans"/>
</dbReference>
<reference evidence="10 11" key="1">
    <citation type="journal article" date="2009" name="Stand. Genomic Sci.">
        <title>Complete genome sequence of Pirellula staleyi type strain (ATCC 27377).</title>
        <authorList>
            <person name="Clum A."/>
            <person name="Tindall B.J."/>
            <person name="Sikorski J."/>
            <person name="Ivanova N."/>
            <person name="Mavrommatis K."/>
            <person name="Lucas S."/>
            <person name="Glavina del Rio T."/>
            <person name="Nolan M."/>
            <person name="Chen F."/>
            <person name="Tice H."/>
            <person name="Pitluck S."/>
            <person name="Cheng J.F."/>
            <person name="Chertkov O."/>
            <person name="Brettin T."/>
            <person name="Han C."/>
            <person name="Detter J.C."/>
            <person name="Kuske C."/>
            <person name="Bruce D."/>
            <person name="Goodwin L."/>
            <person name="Ovchinikova G."/>
            <person name="Pati A."/>
            <person name="Mikhailova N."/>
            <person name="Chen A."/>
            <person name="Palaniappan K."/>
            <person name="Land M."/>
            <person name="Hauser L."/>
            <person name="Chang Y.J."/>
            <person name="Jeffries C.D."/>
            <person name="Chain P."/>
            <person name="Rohde M."/>
            <person name="Goker M."/>
            <person name="Bristow J."/>
            <person name="Eisen J.A."/>
            <person name="Markowitz V."/>
            <person name="Hugenholtz P."/>
            <person name="Kyrpides N.C."/>
            <person name="Klenk H.P."/>
            <person name="Lapidus A."/>
        </authorList>
    </citation>
    <scope>NUCLEOTIDE SEQUENCE [LARGE SCALE GENOMIC DNA]</scope>
    <source>
        <strain evidence="11">ATCC 27377 / DSM 6068 / ICPB 4128</strain>
    </source>
</reference>
<dbReference type="GO" id="GO:0019134">
    <property type="term" value="F:glucosamine-1-phosphate N-acetyltransferase activity"/>
    <property type="evidence" value="ECO:0007669"/>
    <property type="project" value="UniProtKB-EC"/>
</dbReference>
<keyword evidence="3 10" id="KW-0808">Transferase</keyword>
<evidence type="ECO:0000256" key="7">
    <source>
        <dbReference type="ARBA" id="ARBA00048493"/>
    </source>
</evidence>
<dbReference type="AlphaFoldDB" id="D2R6P5"/>
<gene>
    <name evidence="10" type="ordered locus">Psta_2676</name>
</gene>
<comment type="similarity">
    <text evidence="2">In the N-terminal section; belongs to the N-acetylglucosamine-1-phosphate uridyltransferase family.</text>
</comment>
<accession>D2R6P5</accession>
<comment type="function">
    <text evidence="8">Catalyzes the last two sequential reactions in the de novo biosynthetic pathway for UDP-N-acetylglucosamine (UDP-GlcNAc). The C-terminal domain catalyzes the transfer of acetyl group from acetyl coenzyme A to glucosamine-1-phosphate (GlcN-1-P) to produce N-acetylglucosamine-1-phosphate (GlcNAc-1-P), which is converted into UDP-GlcNAc by the transfer of uridine 5-monophosphate (from uridine 5-triphosphate), a reaction catalyzed by the N-terminal domain.</text>
</comment>
<evidence type="ECO:0000256" key="5">
    <source>
        <dbReference type="ARBA" id="ARBA00023315"/>
    </source>
</evidence>
<evidence type="ECO:0000256" key="8">
    <source>
        <dbReference type="ARBA" id="ARBA00049628"/>
    </source>
</evidence>
<evidence type="ECO:0000256" key="2">
    <source>
        <dbReference type="ARBA" id="ARBA00007947"/>
    </source>
</evidence>
<comment type="catalytic activity">
    <reaction evidence="7">
        <text>N-acetyl-alpha-D-glucosamine 1-phosphate + UTP + H(+) = UDP-N-acetyl-alpha-D-glucosamine + diphosphate</text>
        <dbReference type="Rhea" id="RHEA:13509"/>
        <dbReference type="ChEBI" id="CHEBI:15378"/>
        <dbReference type="ChEBI" id="CHEBI:33019"/>
        <dbReference type="ChEBI" id="CHEBI:46398"/>
        <dbReference type="ChEBI" id="CHEBI:57705"/>
        <dbReference type="ChEBI" id="CHEBI:57776"/>
        <dbReference type="EC" id="2.7.7.23"/>
    </reaction>
</comment>
<dbReference type="PANTHER" id="PTHR43584">
    <property type="entry name" value="NUCLEOTIDYL TRANSFERASE"/>
    <property type="match status" value="1"/>
</dbReference>
<dbReference type="Proteomes" id="UP000001887">
    <property type="component" value="Chromosome"/>
</dbReference>
<dbReference type="Gene3D" id="3.90.550.10">
    <property type="entry name" value="Spore Coat Polysaccharide Biosynthesis Protein SpsA, Chain A"/>
    <property type="match status" value="1"/>
</dbReference>
<dbReference type="Pfam" id="PF12804">
    <property type="entry name" value="NTP_transf_3"/>
    <property type="match status" value="1"/>
</dbReference>
<feature type="domain" description="MobA-like NTP transferase" evidence="9">
    <location>
        <begin position="9"/>
        <end position="146"/>
    </location>
</feature>
<dbReference type="STRING" id="530564.Psta_2676"/>
<dbReference type="SUPFAM" id="SSF53448">
    <property type="entry name" value="Nucleotide-diphospho-sugar transferases"/>
    <property type="match status" value="1"/>
</dbReference>
<keyword evidence="11" id="KW-1185">Reference proteome</keyword>
<evidence type="ECO:0000259" key="9">
    <source>
        <dbReference type="Pfam" id="PF12804"/>
    </source>
</evidence>
<comment type="catalytic activity">
    <reaction evidence="6">
        <text>alpha-D-glucosamine 1-phosphate + acetyl-CoA = N-acetyl-alpha-D-glucosamine 1-phosphate + CoA + H(+)</text>
        <dbReference type="Rhea" id="RHEA:13725"/>
        <dbReference type="ChEBI" id="CHEBI:15378"/>
        <dbReference type="ChEBI" id="CHEBI:57287"/>
        <dbReference type="ChEBI" id="CHEBI:57288"/>
        <dbReference type="ChEBI" id="CHEBI:57776"/>
        <dbReference type="ChEBI" id="CHEBI:58516"/>
        <dbReference type="EC" id="2.3.1.157"/>
    </reaction>
</comment>
<dbReference type="EMBL" id="CP001848">
    <property type="protein sequence ID" value="ADB17345.1"/>
    <property type="molecule type" value="Genomic_DNA"/>
</dbReference>
<name>D2R6P5_PIRSD</name>
<dbReference type="PANTHER" id="PTHR43584:SF3">
    <property type="entry name" value="BIFUNCTIONAL PROTEIN GLMU"/>
    <property type="match status" value="1"/>
</dbReference>
<proteinExistence type="inferred from homology"/>
<evidence type="ECO:0000313" key="11">
    <source>
        <dbReference type="Proteomes" id="UP000001887"/>
    </source>
</evidence>
<evidence type="ECO:0000256" key="6">
    <source>
        <dbReference type="ARBA" id="ARBA00048247"/>
    </source>
</evidence>